<gene>
    <name evidence="1" type="ORF">LEMA_uP020100.1</name>
</gene>
<proteinExistence type="predicted"/>
<accession>E5AB39</accession>
<evidence type="ECO:0000313" key="1">
    <source>
        <dbReference type="EMBL" id="CBY00880.1"/>
    </source>
</evidence>
<reference evidence="2" key="1">
    <citation type="journal article" date="2011" name="Nat. Commun.">
        <title>Effector diversification within compartments of the Leptosphaeria maculans genome affected by Repeat-Induced Point mutations.</title>
        <authorList>
            <person name="Rouxel T."/>
            <person name="Grandaubert J."/>
            <person name="Hane J.K."/>
            <person name="Hoede C."/>
            <person name="van de Wouw A.P."/>
            <person name="Couloux A."/>
            <person name="Dominguez V."/>
            <person name="Anthouard V."/>
            <person name="Bally P."/>
            <person name="Bourras S."/>
            <person name="Cozijnsen A.J."/>
            <person name="Ciuffetti L.M."/>
            <person name="Degrave A."/>
            <person name="Dilmaghani A."/>
            <person name="Duret L."/>
            <person name="Fudal I."/>
            <person name="Goodwin S.B."/>
            <person name="Gout L."/>
            <person name="Glaser N."/>
            <person name="Linglin J."/>
            <person name="Kema G.H.J."/>
            <person name="Lapalu N."/>
            <person name="Lawrence C.B."/>
            <person name="May K."/>
            <person name="Meyer M."/>
            <person name="Ollivier B."/>
            <person name="Poulain J."/>
            <person name="Schoch C.L."/>
            <person name="Simon A."/>
            <person name="Spatafora J.W."/>
            <person name="Stachowiak A."/>
            <person name="Turgeon B.G."/>
            <person name="Tyler B.M."/>
            <person name="Vincent D."/>
            <person name="Weissenbach J."/>
            <person name="Amselem J."/>
            <person name="Quesneville H."/>
            <person name="Oliver R.P."/>
            <person name="Wincker P."/>
            <person name="Balesdent M.-H."/>
            <person name="Howlett B.J."/>
        </authorList>
    </citation>
    <scope>NUCLEOTIDE SEQUENCE [LARGE SCALE GENOMIC DNA]</scope>
    <source>
        <strain evidence="2">JN3 / isolate v23.1.3 / race Av1-4-5-6-7-8</strain>
    </source>
</reference>
<dbReference type="HOGENOM" id="CLU_2758257_0_0_1"/>
<dbReference type="VEuPathDB" id="FungiDB:LEMA_uP020100.1"/>
<dbReference type="InParanoid" id="E5AB39"/>
<name>E5AB39_LEPMJ</name>
<sequence>MAMTSAVAVSDSLVARKPMTVGELRNSPGASKYSAVCALCLIGCNAAQEFNSCPCCQPRGDCDKQCPNFG</sequence>
<protein>
    <submittedName>
        <fullName evidence="1">Predicted protein</fullName>
    </submittedName>
</protein>
<dbReference type="Proteomes" id="UP000002668">
    <property type="component" value="Genome"/>
</dbReference>
<organism evidence="2">
    <name type="scientific">Leptosphaeria maculans (strain JN3 / isolate v23.1.3 / race Av1-4-5-6-7-8)</name>
    <name type="common">Blackleg fungus</name>
    <name type="synonym">Phoma lingam</name>
    <dbReference type="NCBI Taxonomy" id="985895"/>
    <lineage>
        <taxon>Eukaryota</taxon>
        <taxon>Fungi</taxon>
        <taxon>Dikarya</taxon>
        <taxon>Ascomycota</taxon>
        <taxon>Pezizomycotina</taxon>
        <taxon>Dothideomycetes</taxon>
        <taxon>Pleosporomycetidae</taxon>
        <taxon>Pleosporales</taxon>
        <taxon>Pleosporineae</taxon>
        <taxon>Leptosphaeriaceae</taxon>
        <taxon>Plenodomus</taxon>
        <taxon>Plenodomus lingam/Leptosphaeria maculans species complex</taxon>
    </lineage>
</organism>
<dbReference type="EMBL" id="FP929138">
    <property type="protein sequence ID" value="CBY00880.1"/>
    <property type="molecule type" value="Genomic_DNA"/>
</dbReference>
<keyword evidence="2" id="KW-1185">Reference proteome</keyword>
<evidence type="ECO:0000313" key="2">
    <source>
        <dbReference type="Proteomes" id="UP000002668"/>
    </source>
</evidence>
<dbReference type="AlphaFoldDB" id="E5AB39"/>